<reference evidence="4" key="1">
    <citation type="submission" date="2019-10" db="EMBL/GenBank/DDBJ databases">
        <title>Lacipirellula parvula gen. nov., sp. nov., representing a lineage of planctomycetes widespread in freshwater anoxic habitats, and description of the family Lacipirellulaceae.</title>
        <authorList>
            <person name="Dedysh S.N."/>
            <person name="Kulichevskaya I.S."/>
            <person name="Beletsky A.V."/>
            <person name="Rakitin A.L."/>
            <person name="Mardanov A.V."/>
            <person name="Ivanova A.A."/>
            <person name="Saltykova V.X."/>
            <person name="Rijpstra W.I.C."/>
            <person name="Sinninghe Damste J.S."/>
            <person name="Ravin N.V."/>
        </authorList>
    </citation>
    <scope>NUCLEOTIDE SEQUENCE [LARGE SCALE GENOMIC DNA]</scope>
    <source>
        <strain evidence="4">PX69</strain>
    </source>
</reference>
<dbReference type="PANTHER" id="PTHR30093:SF2">
    <property type="entry name" value="TYPE II SECRETION SYSTEM PROTEIN H"/>
    <property type="match status" value="1"/>
</dbReference>
<dbReference type="PANTHER" id="PTHR30093">
    <property type="entry name" value="GENERAL SECRETION PATHWAY PROTEIN G"/>
    <property type="match status" value="1"/>
</dbReference>
<evidence type="ECO:0000256" key="1">
    <source>
        <dbReference type="SAM" id="Phobius"/>
    </source>
</evidence>
<organism evidence="3 4">
    <name type="scientific">Lacipirellula parvula</name>
    <dbReference type="NCBI Taxonomy" id="2650471"/>
    <lineage>
        <taxon>Bacteria</taxon>
        <taxon>Pseudomonadati</taxon>
        <taxon>Planctomycetota</taxon>
        <taxon>Planctomycetia</taxon>
        <taxon>Pirellulales</taxon>
        <taxon>Lacipirellulaceae</taxon>
        <taxon>Lacipirellula</taxon>
    </lineage>
</organism>
<dbReference type="EMBL" id="AP021861">
    <property type="protein sequence ID" value="BBO35863.1"/>
    <property type="molecule type" value="Genomic_DNA"/>
</dbReference>
<evidence type="ECO:0000313" key="4">
    <source>
        <dbReference type="Proteomes" id="UP000326837"/>
    </source>
</evidence>
<proteinExistence type="predicted"/>
<feature type="transmembrane region" description="Helical" evidence="1">
    <location>
        <begin position="43"/>
        <end position="61"/>
    </location>
</feature>
<dbReference type="Proteomes" id="UP000326837">
    <property type="component" value="Chromosome"/>
</dbReference>
<dbReference type="InterPro" id="IPR012902">
    <property type="entry name" value="N_methyl_site"/>
</dbReference>
<keyword evidence="1" id="KW-1133">Transmembrane helix</keyword>
<dbReference type="Pfam" id="PF07963">
    <property type="entry name" value="N_methyl"/>
    <property type="match status" value="1"/>
</dbReference>
<dbReference type="KEGG" id="lpav:PLANPX_5475"/>
<dbReference type="Gene3D" id="3.30.700.10">
    <property type="entry name" value="Glycoprotein, Type 4 Pilin"/>
    <property type="match status" value="1"/>
</dbReference>
<dbReference type="NCBIfam" id="TIGR02532">
    <property type="entry name" value="IV_pilin_GFxxxE"/>
    <property type="match status" value="1"/>
</dbReference>
<protein>
    <recommendedName>
        <fullName evidence="2">DUF1559 domain-containing protein</fullName>
    </recommendedName>
</protein>
<sequence length="354" mass="37885">MRAAALLACRSRPLGRVSSRQGPRPHATLPTRSNRSAFTLVELLVVIAIIGVLVALLLPAVQAAREAARRSTCVNNLKQIALAALNYESAKRTLPAGAEIQVPEHCNDSSASDCRGNPMYIAIMPYFEQGVVEQRYDYKQGWSRWLNDTAHGGANAAANQELANSEIAVFKCPSMAVFLEEKPRRDYFGITGGLNQAATGFRGKVFNDGVFFVGEQGVELAKVIDGTSNTLGLGESVHPNLYGIGNGYGINTIGGPSAWYDGAACVGDAAKANCDLAKTSYGRSVRALIYALNFNMIQSFGVLKPELENDLPFGSMHASGANFAYVDGHVEFLADSLEALQLGAMATRDGDVKF</sequence>
<feature type="domain" description="DUF1559" evidence="2">
    <location>
        <begin position="62"/>
        <end position="338"/>
    </location>
</feature>
<keyword evidence="1" id="KW-0812">Transmembrane</keyword>
<name>A0A5K7XMK4_9BACT</name>
<accession>A0A5K7XMK4</accession>
<dbReference type="NCBIfam" id="TIGR04294">
    <property type="entry name" value="pre_pil_HX9DG"/>
    <property type="match status" value="1"/>
</dbReference>
<dbReference type="AlphaFoldDB" id="A0A5K7XMK4"/>
<evidence type="ECO:0000313" key="3">
    <source>
        <dbReference type="EMBL" id="BBO35863.1"/>
    </source>
</evidence>
<dbReference type="InterPro" id="IPR011453">
    <property type="entry name" value="DUF1559"/>
</dbReference>
<gene>
    <name evidence="3" type="ORF">PLANPX_5475</name>
</gene>
<dbReference type="SUPFAM" id="SSF54523">
    <property type="entry name" value="Pili subunits"/>
    <property type="match status" value="1"/>
</dbReference>
<evidence type="ECO:0000259" key="2">
    <source>
        <dbReference type="Pfam" id="PF07596"/>
    </source>
</evidence>
<keyword evidence="1" id="KW-0472">Membrane</keyword>
<keyword evidence="4" id="KW-1185">Reference proteome</keyword>
<dbReference type="Pfam" id="PF07596">
    <property type="entry name" value="SBP_bac_10"/>
    <property type="match status" value="1"/>
</dbReference>
<dbReference type="InterPro" id="IPR045584">
    <property type="entry name" value="Pilin-like"/>
</dbReference>
<dbReference type="InterPro" id="IPR027558">
    <property type="entry name" value="Pre_pil_HX9DG_C"/>
</dbReference>